<reference evidence="1" key="1">
    <citation type="journal article" date="2021" name="Proc. Natl. Acad. Sci. U.S.A.">
        <title>A Catalog of Tens of Thousands of Viruses from Human Metagenomes Reveals Hidden Associations with Chronic Diseases.</title>
        <authorList>
            <person name="Tisza M.J."/>
            <person name="Buck C.B."/>
        </authorList>
    </citation>
    <scope>NUCLEOTIDE SEQUENCE</scope>
    <source>
        <strain evidence="1">CtXBg1</strain>
    </source>
</reference>
<sequence>MMTIDQQVRMLATAGKTPYEIEEELGLAHYTIHLSYHHALMVGYERRYSGLSSDDKDYQKDYYARNREWIAFKKKERRAKEQENGQEQKAA</sequence>
<accession>A0A8S5SQY9</accession>
<protein>
    <submittedName>
        <fullName evidence="1">Uncharacterized protein</fullName>
    </submittedName>
</protein>
<name>A0A8S5SQY9_9CAUD</name>
<dbReference type="EMBL" id="BK032653">
    <property type="protein sequence ID" value="DAF53469.1"/>
    <property type="molecule type" value="Genomic_DNA"/>
</dbReference>
<proteinExistence type="predicted"/>
<evidence type="ECO:0000313" key="1">
    <source>
        <dbReference type="EMBL" id="DAF53469.1"/>
    </source>
</evidence>
<organism evidence="1">
    <name type="scientific">Podoviridae sp. ctXBg1</name>
    <dbReference type="NCBI Taxonomy" id="2827739"/>
    <lineage>
        <taxon>Viruses</taxon>
        <taxon>Duplodnaviria</taxon>
        <taxon>Heunggongvirae</taxon>
        <taxon>Uroviricota</taxon>
        <taxon>Caudoviricetes</taxon>
    </lineage>
</organism>